<dbReference type="InterPro" id="IPR027417">
    <property type="entry name" value="P-loop_NTPase"/>
</dbReference>
<protein>
    <submittedName>
        <fullName evidence="1">Putative cytidylate kinase</fullName>
    </submittedName>
</protein>
<dbReference type="AlphaFoldDB" id="I0WVQ4"/>
<dbReference type="Pfam" id="PF13238">
    <property type="entry name" value="AAA_18"/>
    <property type="match status" value="1"/>
</dbReference>
<keyword evidence="1" id="KW-0418">Kinase</keyword>
<dbReference type="SUPFAM" id="SSF52540">
    <property type="entry name" value="P-loop containing nucleoside triphosphate hydrolases"/>
    <property type="match status" value="1"/>
</dbReference>
<evidence type="ECO:0000313" key="2">
    <source>
        <dbReference type="Proteomes" id="UP000006447"/>
    </source>
</evidence>
<comment type="caution">
    <text evidence="1">The sequence shown here is derived from an EMBL/GenBank/DDBJ whole genome shotgun (WGS) entry which is preliminary data.</text>
</comment>
<dbReference type="GO" id="GO:0016301">
    <property type="term" value="F:kinase activity"/>
    <property type="evidence" value="ECO:0007669"/>
    <property type="project" value="UniProtKB-KW"/>
</dbReference>
<keyword evidence="1" id="KW-0808">Transferase</keyword>
<dbReference type="Gene3D" id="3.40.50.300">
    <property type="entry name" value="P-loop containing nucleotide triphosphate hydrolases"/>
    <property type="match status" value="1"/>
</dbReference>
<organism evidence="1 2">
    <name type="scientific">Rhodococcus opacus RKJ300 = JCM 13270</name>
    <dbReference type="NCBI Taxonomy" id="1165867"/>
    <lineage>
        <taxon>Bacteria</taxon>
        <taxon>Bacillati</taxon>
        <taxon>Actinomycetota</taxon>
        <taxon>Actinomycetes</taxon>
        <taxon>Mycobacteriales</taxon>
        <taxon>Nocardiaceae</taxon>
        <taxon>Rhodococcus</taxon>
    </lineage>
</organism>
<proteinExistence type="predicted"/>
<sequence>MHFRHITISGEPGSGKSSVGRELARIYGMDIVSTGALQRELAASLGVSLLDVNKRAELDQSIDLRIDSIPQGKGAQTTSLIFDSRLAWHFVPNAFKLHLIVDPTVAAERLHRTRESSVGGAHRVRQTERRADLGLDGPRIQVPQHRVDVDRQTMLDISWCATSELHNSAAHTRESKGQKIIGHISGAEPLSGGPPLP</sequence>
<name>I0WVQ4_RHOOP</name>
<evidence type="ECO:0000313" key="1">
    <source>
        <dbReference type="EMBL" id="EID80470.1"/>
    </source>
</evidence>
<gene>
    <name evidence="1" type="ORF">W59_08079</name>
</gene>
<accession>I0WVQ4</accession>
<dbReference type="EMBL" id="AJJH01000037">
    <property type="protein sequence ID" value="EID80470.1"/>
    <property type="molecule type" value="Genomic_DNA"/>
</dbReference>
<reference evidence="1 2" key="1">
    <citation type="journal article" date="2012" name="J. Bacteriol.">
        <title>Draft genome sequence of the nitrophenol-degrading actinomycete Rhodococcus imtechensis RKJ300.</title>
        <authorList>
            <person name="Vikram S."/>
            <person name="Kumar S."/>
            <person name="Subramanian S."/>
            <person name="Raghava G.P."/>
        </authorList>
    </citation>
    <scope>NUCLEOTIDE SEQUENCE [LARGE SCALE GENOMIC DNA]</scope>
    <source>
        <strain evidence="1 2">RKJ300</strain>
    </source>
</reference>
<dbReference type="Proteomes" id="UP000006447">
    <property type="component" value="Unassembled WGS sequence"/>
</dbReference>